<dbReference type="CDD" id="cd15482">
    <property type="entry name" value="Sialidase_non-viral"/>
    <property type="match status" value="1"/>
</dbReference>
<sequence>MYQLNKQCKVYLKSYLSNAAVNNDHSIDLFETVKVNPTHGKRGCGNGNSGQGICGVERQVNDPEVDVTSFPRITQSETSLAYFDNFILYGFNDSNDPGNFSGFAFSSDGGVTWCDCGSLPRNSGGVNRGDPSLAVDKNGVFYYGQIGKEVINDYLESIISVSTGTINPDRTITMNLPQVVGRGKGIQDKEWIAVGPDKNSPGDEALYVVWTDLANFNIRFAKFRTGRNLTELISSKDIVVSDGIAFGAFPVVDSVGNIYVFYEHGDLGAFTQLGIPNRVIRMVKSTDGGNSFQPFVPVSSTFSAAATDVVSCDIDRPVIKVTDQRVIRMLELPQAAKGPDGTIYVVWNAGRVVGGSSFIDIFLACSQDKGNTWNQVTITNTLPHAFFPSVAVNNKGAHIQYNRFNDPDGVGGVGNGTFGVFIKTFSFSTGLYEEKIVSNEFSPVPNNRPNFDPGVVSCYMADYNQIIAGPGNSLLHAWGDNRNILNHENNPDVFFKQTD</sequence>
<proteinExistence type="predicted"/>
<dbReference type="KEGG" id="dgi:Desgi_3418"/>
<dbReference type="STRING" id="767817.Desgi_3418"/>
<gene>
    <name evidence="1" type="ORF">Desgi_3418</name>
</gene>
<reference evidence="1 2" key="1">
    <citation type="submission" date="2012-01" db="EMBL/GenBank/DDBJ databases">
        <title>Complete sequence of Desulfotomaculum gibsoniae DSM 7213.</title>
        <authorList>
            <consortium name="US DOE Joint Genome Institute"/>
            <person name="Lucas S."/>
            <person name="Han J."/>
            <person name="Lapidus A."/>
            <person name="Cheng J.-F."/>
            <person name="Goodwin L."/>
            <person name="Pitluck S."/>
            <person name="Peters L."/>
            <person name="Ovchinnikova G."/>
            <person name="Teshima H."/>
            <person name="Detter J.C."/>
            <person name="Han C."/>
            <person name="Tapia R."/>
            <person name="Land M."/>
            <person name="Hauser L."/>
            <person name="Kyrpides N."/>
            <person name="Ivanova N."/>
            <person name="Pagani I."/>
            <person name="Parshina S."/>
            <person name="Plugge C."/>
            <person name="Muyzer G."/>
            <person name="Kuever J."/>
            <person name="Ivanova A."/>
            <person name="Nazina T."/>
            <person name="Klenk H.-P."/>
            <person name="Brambilla E."/>
            <person name="Spring S."/>
            <person name="Stams A.F."/>
            <person name="Woyke T."/>
        </authorList>
    </citation>
    <scope>NUCLEOTIDE SEQUENCE [LARGE SCALE GENOMIC DNA]</scope>
    <source>
        <strain evidence="1 2">DSM 7213</strain>
    </source>
</reference>
<name>R4KT37_9FIRM</name>
<keyword evidence="2" id="KW-1185">Reference proteome</keyword>
<organism evidence="1 2">
    <name type="scientific">Desulfoscipio gibsoniae DSM 7213</name>
    <dbReference type="NCBI Taxonomy" id="767817"/>
    <lineage>
        <taxon>Bacteria</taxon>
        <taxon>Bacillati</taxon>
        <taxon>Bacillota</taxon>
        <taxon>Clostridia</taxon>
        <taxon>Eubacteriales</taxon>
        <taxon>Desulfallaceae</taxon>
        <taxon>Desulfoscipio</taxon>
    </lineage>
</organism>
<dbReference type="SUPFAM" id="SSF50939">
    <property type="entry name" value="Sialidases"/>
    <property type="match status" value="1"/>
</dbReference>
<evidence type="ECO:0008006" key="3">
    <source>
        <dbReference type="Google" id="ProtNLM"/>
    </source>
</evidence>
<dbReference type="HOGENOM" id="CLU_042386_0_0_9"/>
<accession>R4KT37</accession>
<dbReference type="EMBL" id="CP003273">
    <property type="protein sequence ID" value="AGL02761.1"/>
    <property type="molecule type" value="Genomic_DNA"/>
</dbReference>
<dbReference type="Gene3D" id="2.120.10.10">
    <property type="match status" value="1"/>
</dbReference>
<dbReference type="AlphaFoldDB" id="R4KT37"/>
<evidence type="ECO:0000313" key="2">
    <source>
        <dbReference type="Proteomes" id="UP000013520"/>
    </source>
</evidence>
<dbReference type="RefSeq" id="WP_006524570.1">
    <property type="nucleotide sequence ID" value="NC_021184.1"/>
</dbReference>
<dbReference type="InterPro" id="IPR036278">
    <property type="entry name" value="Sialidase_sf"/>
</dbReference>
<dbReference type="eggNOG" id="COG4409">
    <property type="taxonomic scope" value="Bacteria"/>
</dbReference>
<dbReference type="Proteomes" id="UP000013520">
    <property type="component" value="Chromosome"/>
</dbReference>
<protein>
    <recommendedName>
        <fullName evidence="3">BNR/Asp-box repeat protein</fullName>
    </recommendedName>
</protein>
<evidence type="ECO:0000313" key="1">
    <source>
        <dbReference type="EMBL" id="AGL02761.1"/>
    </source>
</evidence>